<dbReference type="PROSITE" id="PS51725">
    <property type="entry name" value="ABM"/>
    <property type="match status" value="1"/>
</dbReference>
<proteinExistence type="predicted"/>
<keyword evidence="2" id="KW-0560">Oxidoreductase</keyword>
<dbReference type="GO" id="GO:0004497">
    <property type="term" value="F:monooxygenase activity"/>
    <property type="evidence" value="ECO:0007669"/>
    <property type="project" value="UniProtKB-KW"/>
</dbReference>
<accession>A0ABT7S744</accession>
<gene>
    <name evidence="2" type="ORF">QRT05_08780</name>
</gene>
<comment type="caution">
    <text evidence="2">The sequence shown here is derived from an EMBL/GenBank/DDBJ whole genome shotgun (WGS) entry which is preliminary data.</text>
</comment>
<dbReference type="Proteomes" id="UP001321453">
    <property type="component" value="Unassembled WGS sequence"/>
</dbReference>
<dbReference type="Gene3D" id="3.30.70.100">
    <property type="match status" value="1"/>
</dbReference>
<reference evidence="2 3" key="1">
    <citation type="submission" date="2023-06" db="EMBL/GenBank/DDBJ databases">
        <title>Cellulomonas sp. MW9 Whole genome sequence.</title>
        <authorList>
            <person name="Park S."/>
        </authorList>
    </citation>
    <scope>NUCLEOTIDE SEQUENCE [LARGE SCALE GENOMIC DNA]</scope>
    <source>
        <strain evidence="2 3">MW9</strain>
    </source>
</reference>
<keyword evidence="2" id="KW-0503">Monooxygenase</keyword>
<dbReference type="SUPFAM" id="SSF54909">
    <property type="entry name" value="Dimeric alpha+beta barrel"/>
    <property type="match status" value="1"/>
</dbReference>
<name>A0ABT7S744_9CELL</name>
<organism evidence="2 3">
    <name type="scientific">Cellulomonas edaphi</name>
    <dbReference type="NCBI Taxonomy" id="3053468"/>
    <lineage>
        <taxon>Bacteria</taxon>
        <taxon>Bacillati</taxon>
        <taxon>Actinomycetota</taxon>
        <taxon>Actinomycetes</taxon>
        <taxon>Micrococcales</taxon>
        <taxon>Cellulomonadaceae</taxon>
        <taxon>Cellulomonas</taxon>
    </lineage>
</organism>
<evidence type="ECO:0000259" key="1">
    <source>
        <dbReference type="PROSITE" id="PS51725"/>
    </source>
</evidence>
<dbReference type="EMBL" id="JAUCGR010000002">
    <property type="protein sequence ID" value="MDM7831426.1"/>
    <property type="molecule type" value="Genomic_DNA"/>
</dbReference>
<sequence length="107" mass="11959">MHLLDAPVLEHALLDVRPGQAAQFEAAMTEALPIIQAVPGCRGARVTRCLERPDGYLLLVGWDSVEAHTEGFRGSPAYERWRALLHHFYDPFPVVEHFVRTGIATPE</sequence>
<evidence type="ECO:0000313" key="2">
    <source>
        <dbReference type="EMBL" id="MDM7831426.1"/>
    </source>
</evidence>
<dbReference type="InterPro" id="IPR011008">
    <property type="entry name" value="Dimeric_a/b-barrel"/>
</dbReference>
<dbReference type="Pfam" id="PF03992">
    <property type="entry name" value="ABM"/>
    <property type="match status" value="1"/>
</dbReference>
<evidence type="ECO:0000313" key="3">
    <source>
        <dbReference type="Proteomes" id="UP001321453"/>
    </source>
</evidence>
<keyword evidence="3" id="KW-1185">Reference proteome</keyword>
<protein>
    <submittedName>
        <fullName evidence="2">Antibiotic biosynthesis monooxygenase</fullName>
        <ecNumber evidence="2">1.14.-.-</ecNumber>
    </submittedName>
</protein>
<dbReference type="RefSeq" id="WP_289446742.1">
    <property type="nucleotide sequence ID" value="NZ_JAUCGR010000002.1"/>
</dbReference>
<dbReference type="EC" id="1.14.-.-" evidence="2"/>
<feature type="domain" description="ABM" evidence="1">
    <location>
        <begin position="8"/>
        <end position="98"/>
    </location>
</feature>
<dbReference type="InterPro" id="IPR007138">
    <property type="entry name" value="ABM_dom"/>
</dbReference>